<reference evidence="2" key="1">
    <citation type="submission" date="2020-07" db="EMBL/GenBank/DDBJ databases">
        <title>The High-quality genome of the commercially important snow crab, Chionoecetes opilio.</title>
        <authorList>
            <person name="Jeong J.-H."/>
            <person name="Ryu S."/>
        </authorList>
    </citation>
    <scope>NUCLEOTIDE SEQUENCE</scope>
    <source>
        <strain evidence="2">MADBK_172401_WGS</strain>
        <tissue evidence="2">Digestive gland</tissue>
    </source>
</reference>
<dbReference type="GO" id="GO:0061630">
    <property type="term" value="F:ubiquitin protein ligase activity"/>
    <property type="evidence" value="ECO:0007669"/>
    <property type="project" value="TreeGrafter"/>
</dbReference>
<dbReference type="OrthoDB" id="6050183at2759"/>
<organism evidence="2 3">
    <name type="scientific">Chionoecetes opilio</name>
    <name type="common">Atlantic snow crab</name>
    <name type="synonym">Cancer opilio</name>
    <dbReference type="NCBI Taxonomy" id="41210"/>
    <lineage>
        <taxon>Eukaryota</taxon>
        <taxon>Metazoa</taxon>
        <taxon>Ecdysozoa</taxon>
        <taxon>Arthropoda</taxon>
        <taxon>Crustacea</taxon>
        <taxon>Multicrustacea</taxon>
        <taxon>Malacostraca</taxon>
        <taxon>Eumalacostraca</taxon>
        <taxon>Eucarida</taxon>
        <taxon>Decapoda</taxon>
        <taxon>Pleocyemata</taxon>
        <taxon>Brachyura</taxon>
        <taxon>Eubrachyura</taxon>
        <taxon>Majoidea</taxon>
        <taxon>Majidae</taxon>
        <taxon>Chionoecetes</taxon>
    </lineage>
</organism>
<keyword evidence="3" id="KW-1185">Reference proteome</keyword>
<dbReference type="AlphaFoldDB" id="A0A8J8WMU8"/>
<dbReference type="GO" id="GO:0008582">
    <property type="term" value="P:regulation of synaptic assembly at neuromuscular junction"/>
    <property type="evidence" value="ECO:0007669"/>
    <property type="project" value="TreeGrafter"/>
</dbReference>
<sequence length="358" mass="38348">MISLEANDLRTAHQGVGLEHLRTLYASHAGLQAVEEGSDPGQGIVSVPLEGKLEEEKLCPETGAETLSEEVDEARTIPPGQDSSGQSTDGVKHRSGLPRSASFVALEQHAETQGKMSRSASFCLPSTGRQRKTAVSYDTENYPMFEHEALAEKHLGDTQEQRHNQPSHLNLEEENSSNTSSSSSSSGGPLLYDEELLEDPLSPYLTLTSFHVALLRPAAPQHSLGAIMGEVGGGTNACNTLMPVLELPGNPSCFSVYAHVRGLVLENAARQAQGVYLATTQPLPSDSDTDDDQERGREASISIPKMVGLGLVSVYELIRGSVSAYPALCIRALEALLDILQGQQPDALRSEPQEVIGE</sequence>
<proteinExistence type="predicted"/>
<feature type="region of interest" description="Disordered" evidence="1">
    <location>
        <begin position="62"/>
        <end position="130"/>
    </location>
</feature>
<protein>
    <submittedName>
        <fullName evidence="2">E3 ubiquitin-protein ligase MYCBP2</fullName>
    </submittedName>
</protein>
<dbReference type="EMBL" id="JACEEZ010025755">
    <property type="protein sequence ID" value="KAG0697772.1"/>
    <property type="molecule type" value="Genomic_DNA"/>
</dbReference>
<evidence type="ECO:0000313" key="3">
    <source>
        <dbReference type="Proteomes" id="UP000770661"/>
    </source>
</evidence>
<feature type="compositionally biased region" description="Low complexity" evidence="1">
    <location>
        <begin position="176"/>
        <end position="191"/>
    </location>
</feature>
<dbReference type="PANTHER" id="PTHR45943:SF1">
    <property type="entry name" value="E3 UBIQUITIN-PROTEIN LIGASE MYCBP2"/>
    <property type="match status" value="1"/>
</dbReference>
<accession>A0A8J8WMU8</accession>
<dbReference type="Proteomes" id="UP000770661">
    <property type="component" value="Unassembled WGS sequence"/>
</dbReference>
<gene>
    <name evidence="2" type="primary">mycbp2_2</name>
    <name evidence="2" type="ORF">GWK47_026239</name>
</gene>
<feature type="region of interest" description="Disordered" evidence="1">
    <location>
        <begin position="157"/>
        <end position="191"/>
    </location>
</feature>
<dbReference type="PANTHER" id="PTHR45943">
    <property type="entry name" value="E3 UBIQUITIN-PROTEIN LIGASE MYCBP2"/>
    <property type="match status" value="1"/>
</dbReference>
<dbReference type="GO" id="GO:0005886">
    <property type="term" value="C:plasma membrane"/>
    <property type="evidence" value="ECO:0007669"/>
    <property type="project" value="TreeGrafter"/>
</dbReference>
<evidence type="ECO:0000313" key="2">
    <source>
        <dbReference type="EMBL" id="KAG0697772.1"/>
    </source>
</evidence>
<evidence type="ECO:0000256" key="1">
    <source>
        <dbReference type="SAM" id="MobiDB-lite"/>
    </source>
</evidence>
<dbReference type="GO" id="GO:0007411">
    <property type="term" value="P:axon guidance"/>
    <property type="evidence" value="ECO:0007669"/>
    <property type="project" value="TreeGrafter"/>
</dbReference>
<comment type="caution">
    <text evidence="2">The sequence shown here is derived from an EMBL/GenBank/DDBJ whole genome shotgun (WGS) entry which is preliminary data.</text>
</comment>
<dbReference type="GO" id="GO:0005634">
    <property type="term" value="C:nucleus"/>
    <property type="evidence" value="ECO:0007669"/>
    <property type="project" value="TreeGrafter"/>
</dbReference>
<feature type="region of interest" description="Disordered" evidence="1">
    <location>
        <begin position="279"/>
        <end position="299"/>
    </location>
</feature>
<name>A0A8J8WMU8_CHIOP</name>